<feature type="compositionally biased region" description="Pro residues" evidence="1">
    <location>
        <begin position="270"/>
        <end position="285"/>
    </location>
</feature>
<dbReference type="InterPro" id="IPR018608">
    <property type="entry name" value="Gti1/Pac2"/>
</dbReference>
<keyword evidence="3" id="KW-1185">Reference proteome</keyword>
<evidence type="ECO:0000313" key="3">
    <source>
        <dbReference type="Proteomes" id="UP000799437"/>
    </source>
</evidence>
<name>A0A6A6VV18_9PEZI</name>
<dbReference type="Proteomes" id="UP000799437">
    <property type="component" value="Unassembled WGS sequence"/>
</dbReference>
<evidence type="ECO:0008006" key="4">
    <source>
        <dbReference type="Google" id="ProtNLM"/>
    </source>
</evidence>
<organism evidence="2 3">
    <name type="scientific">Pseudovirgaria hyperparasitica</name>
    <dbReference type="NCBI Taxonomy" id="470096"/>
    <lineage>
        <taxon>Eukaryota</taxon>
        <taxon>Fungi</taxon>
        <taxon>Dikarya</taxon>
        <taxon>Ascomycota</taxon>
        <taxon>Pezizomycotina</taxon>
        <taxon>Dothideomycetes</taxon>
        <taxon>Dothideomycetes incertae sedis</taxon>
        <taxon>Acrospermales</taxon>
        <taxon>Acrospermaceae</taxon>
        <taxon>Pseudovirgaria</taxon>
    </lineage>
</organism>
<dbReference type="OrthoDB" id="5572844at2759"/>
<reference evidence="2" key="1">
    <citation type="journal article" date="2020" name="Stud. Mycol.">
        <title>101 Dothideomycetes genomes: a test case for predicting lifestyles and emergence of pathogens.</title>
        <authorList>
            <person name="Haridas S."/>
            <person name="Albert R."/>
            <person name="Binder M."/>
            <person name="Bloem J."/>
            <person name="Labutti K."/>
            <person name="Salamov A."/>
            <person name="Andreopoulos B."/>
            <person name="Baker S."/>
            <person name="Barry K."/>
            <person name="Bills G."/>
            <person name="Bluhm B."/>
            <person name="Cannon C."/>
            <person name="Castanera R."/>
            <person name="Culley D."/>
            <person name="Daum C."/>
            <person name="Ezra D."/>
            <person name="Gonzalez J."/>
            <person name="Henrissat B."/>
            <person name="Kuo A."/>
            <person name="Liang C."/>
            <person name="Lipzen A."/>
            <person name="Lutzoni F."/>
            <person name="Magnuson J."/>
            <person name="Mondo S."/>
            <person name="Nolan M."/>
            <person name="Ohm R."/>
            <person name="Pangilinan J."/>
            <person name="Park H.-J."/>
            <person name="Ramirez L."/>
            <person name="Alfaro M."/>
            <person name="Sun H."/>
            <person name="Tritt A."/>
            <person name="Yoshinaga Y."/>
            <person name="Zwiers L.-H."/>
            <person name="Turgeon B."/>
            <person name="Goodwin S."/>
            <person name="Spatafora J."/>
            <person name="Crous P."/>
            <person name="Grigoriev I."/>
        </authorList>
    </citation>
    <scope>NUCLEOTIDE SEQUENCE</scope>
    <source>
        <strain evidence="2">CBS 121739</strain>
    </source>
</reference>
<dbReference type="EMBL" id="ML996583">
    <property type="protein sequence ID" value="KAF2753719.1"/>
    <property type="molecule type" value="Genomic_DNA"/>
</dbReference>
<gene>
    <name evidence="2" type="ORF">EJ05DRAFT_480191</name>
</gene>
<feature type="region of interest" description="Disordered" evidence="1">
    <location>
        <begin position="256"/>
        <end position="426"/>
    </location>
</feature>
<accession>A0A6A6VV18</accession>
<dbReference type="GeneID" id="54485879"/>
<evidence type="ECO:0000256" key="1">
    <source>
        <dbReference type="SAM" id="MobiDB-lite"/>
    </source>
</evidence>
<proteinExistence type="predicted"/>
<feature type="compositionally biased region" description="Polar residues" evidence="1">
    <location>
        <begin position="361"/>
        <end position="374"/>
    </location>
</feature>
<feature type="compositionally biased region" description="Polar residues" evidence="1">
    <location>
        <begin position="382"/>
        <end position="411"/>
    </location>
</feature>
<feature type="region of interest" description="Disordered" evidence="1">
    <location>
        <begin position="196"/>
        <end position="235"/>
    </location>
</feature>
<protein>
    <recommendedName>
        <fullName evidence="4">Camp independent regulatory protein</fullName>
    </recommendedName>
</protein>
<dbReference type="PANTHER" id="PTHR28027:SF1">
    <property type="entry name" value="CAMP INDEPENDENT REGULATORY PROTEIN (AFU_ORTHOLOGUE AFUA_3G09640)"/>
    <property type="match status" value="1"/>
</dbReference>
<dbReference type="Pfam" id="PF09729">
    <property type="entry name" value="Gti1_Pac2"/>
    <property type="match status" value="2"/>
</dbReference>
<feature type="region of interest" description="Disordered" evidence="1">
    <location>
        <begin position="85"/>
        <end position="122"/>
    </location>
</feature>
<feature type="compositionally biased region" description="Low complexity" evidence="1">
    <location>
        <begin position="348"/>
        <end position="360"/>
    </location>
</feature>
<dbReference type="PANTHER" id="PTHR28027">
    <property type="entry name" value="TRANSCRIPTIONAL REGULATOR MIT1"/>
    <property type="match status" value="1"/>
</dbReference>
<evidence type="ECO:0000313" key="2">
    <source>
        <dbReference type="EMBL" id="KAF2753719.1"/>
    </source>
</evidence>
<feature type="compositionally biased region" description="Polar residues" evidence="1">
    <location>
        <begin position="308"/>
        <end position="317"/>
    </location>
</feature>
<sequence length="442" mass="47578">METYNGHVKTPADAIILFEACRIGLLPRVQRRLSEKERQQIKSGSVFVWDEREAGMRRWTDGKSWSASRVSGSFLTYREMEGKRGGNGYATVPQPQKKPSPKVDARSGDSEEEGPDGYRYKPDGLMKQSFSITTSSGQHLHLISYYARSSPSASNLLQPSTDPNLRHIRPPKNMYPESTVNDPQVNMPAVTRAPMASPGFSAGSPQPNAGSPYQRAPMGPTYIPQQPGWPPTPSATPPGTYAIYYPYGPPPPGHAPPMHFQPIHHAYPPHVGPPPTHLDRVPPPISNSQVPPAPQHHHPSSQPYPHSFTTRAPQTSYPAPHHYPHTTEPGPQLPPVGAHAGSDHHSSNRPSSGGRPQPSSLNGTEGHANTSSASPARIGPVTSLSSILNSAPHNTGPSADQSRQGSQSPANTPYARKMNESTAPLRAANQAINALNSAALST</sequence>
<dbReference type="RefSeq" id="XP_033596170.1">
    <property type="nucleotide sequence ID" value="XM_033744825.1"/>
</dbReference>
<dbReference type="AlphaFoldDB" id="A0A6A6VV18"/>
<dbReference type="GO" id="GO:0003677">
    <property type="term" value="F:DNA binding"/>
    <property type="evidence" value="ECO:0007669"/>
    <property type="project" value="TreeGrafter"/>
</dbReference>